<reference evidence="2 3" key="1">
    <citation type="journal article" date="2018" name="Front. Microbiol.">
        <title>Genome-Wide Analysis of Corynespora cassiicola Leaf Fall Disease Putative Effectors.</title>
        <authorList>
            <person name="Lopez D."/>
            <person name="Ribeiro S."/>
            <person name="Label P."/>
            <person name="Fumanal B."/>
            <person name="Venisse J.S."/>
            <person name="Kohler A."/>
            <person name="de Oliveira R.R."/>
            <person name="Labutti K."/>
            <person name="Lipzen A."/>
            <person name="Lail K."/>
            <person name="Bauer D."/>
            <person name="Ohm R.A."/>
            <person name="Barry K.W."/>
            <person name="Spatafora J."/>
            <person name="Grigoriev I.V."/>
            <person name="Martin F.M."/>
            <person name="Pujade-Renaud V."/>
        </authorList>
    </citation>
    <scope>NUCLEOTIDE SEQUENCE [LARGE SCALE GENOMIC DNA]</scope>
    <source>
        <strain evidence="2 3">Philippines</strain>
    </source>
</reference>
<keyword evidence="1" id="KW-0732">Signal</keyword>
<evidence type="ECO:0000313" key="3">
    <source>
        <dbReference type="Proteomes" id="UP000240883"/>
    </source>
</evidence>
<proteinExistence type="predicted"/>
<protein>
    <submittedName>
        <fullName evidence="2">Uncharacterized protein</fullName>
    </submittedName>
</protein>
<gene>
    <name evidence="2" type="ORF">BS50DRAFT_576482</name>
</gene>
<keyword evidence="3" id="KW-1185">Reference proteome</keyword>
<dbReference type="EMBL" id="KZ678139">
    <property type="protein sequence ID" value="PSN63858.1"/>
    <property type="molecule type" value="Genomic_DNA"/>
</dbReference>
<evidence type="ECO:0000256" key="1">
    <source>
        <dbReference type="SAM" id="SignalP"/>
    </source>
</evidence>
<organism evidence="2 3">
    <name type="scientific">Corynespora cassiicola Philippines</name>
    <dbReference type="NCBI Taxonomy" id="1448308"/>
    <lineage>
        <taxon>Eukaryota</taxon>
        <taxon>Fungi</taxon>
        <taxon>Dikarya</taxon>
        <taxon>Ascomycota</taxon>
        <taxon>Pezizomycotina</taxon>
        <taxon>Dothideomycetes</taxon>
        <taxon>Pleosporomycetidae</taxon>
        <taxon>Pleosporales</taxon>
        <taxon>Corynesporascaceae</taxon>
        <taxon>Corynespora</taxon>
    </lineage>
</organism>
<dbReference type="Proteomes" id="UP000240883">
    <property type="component" value="Unassembled WGS sequence"/>
</dbReference>
<accession>A0A2T2NFP5</accession>
<feature type="signal peptide" evidence="1">
    <location>
        <begin position="1"/>
        <end position="20"/>
    </location>
</feature>
<evidence type="ECO:0000313" key="2">
    <source>
        <dbReference type="EMBL" id="PSN63858.1"/>
    </source>
</evidence>
<dbReference type="AlphaFoldDB" id="A0A2T2NFP5"/>
<feature type="chain" id="PRO_5015715574" evidence="1">
    <location>
        <begin position="21"/>
        <end position="89"/>
    </location>
</feature>
<name>A0A2T2NFP5_CORCC</name>
<sequence length="89" mass="9968">MGSAAALGFRPAWFWRGCARSALLAAARLYQSGYIWKGGDGWDRLFHARAIEWEHARTWSSPGSRYLAIHGRRARLTCTVPCIASVCAW</sequence>